<comment type="caution">
    <text evidence="1">The sequence shown here is derived from an EMBL/GenBank/DDBJ whole genome shotgun (WGS) entry which is preliminary data.</text>
</comment>
<dbReference type="EMBL" id="JAWRCP010000001">
    <property type="protein sequence ID" value="MDW6092421.1"/>
    <property type="molecule type" value="Genomic_DNA"/>
</dbReference>
<keyword evidence="2" id="KW-1185">Reference proteome</keyword>
<evidence type="ECO:0000313" key="2">
    <source>
        <dbReference type="Proteomes" id="UP001279860"/>
    </source>
</evidence>
<sequence>MFLNLNKENISMKLVYQLLAELKENPERVVMTQALTLNKSKPLMGLKGSHGLFGSDEWWANIKNGVMPTLHISGVIQRAYVAGQEPSGMNNTVDLALDDGSSRSVGIYVNDEKDISLFRVGARAEILYALDELKNQPGPDGGVNYSKVAIEMAVSQ</sequence>
<gene>
    <name evidence="1" type="ORF">SBX64_07670</name>
</gene>
<proteinExistence type="predicted"/>
<protein>
    <recommendedName>
        <fullName evidence="3">Phage tail protein</fullName>
    </recommendedName>
</protein>
<accession>A0ABU4IUJ1</accession>
<dbReference type="RefSeq" id="WP_318584667.1">
    <property type="nucleotide sequence ID" value="NZ_JAWRCP010000001.1"/>
</dbReference>
<reference evidence="1 2" key="1">
    <citation type="submission" date="2023-11" db="EMBL/GenBank/DDBJ databases">
        <title>Plant-associative lifestyle of Vibrio porteresiae and its evolutionary dynamics.</title>
        <authorList>
            <person name="Rameshkumar N."/>
            <person name="Kirti K."/>
        </authorList>
    </citation>
    <scope>NUCLEOTIDE SEQUENCE [LARGE SCALE GENOMIC DNA]</scope>
    <source>
        <strain evidence="1 2">MSSRF7</strain>
    </source>
</reference>
<organism evidence="1 2">
    <name type="scientific">Vibrio rhizosphaerae</name>
    <dbReference type="NCBI Taxonomy" id="398736"/>
    <lineage>
        <taxon>Bacteria</taxon>
        <taxon>Pseudomonadati</taxon>
        <taxon>Pseudomonadota</taxon>
        <taxon>Gammaproteobacteria</taxon>
        <taxon>Vibrionales</taxon>
        <taxon>Vibrionaceae</taxon>
        <taxon>Vibrio</taxon>
    </lineage>
</organism>
<evidence type="ECO:0008006" key="3">
    <source>
        <dbReference type="Google" id="ProtNLM"/>
    </source>
</evidence>
<name>A0ABU4IUJ1_9VIBR</name>
<evidence type="ECO:0000313" key="1">
    <source>
        <dbReference type="EMBL" id="MDW6092421.1"/>
    </source>
</evidence>
<dbReference type="Proteomes" id="UP001279860">
    <property type="component" value="Unassembled WGS sequence"/>
</dbReference>